<proteinExistence type="predicted"/>
<dbReference type="AlphaFoldDB" id="A0A0K2U1I3"/>
<organism evidence="1">
    <name type="scientific">Lepeophtheirus salmonis</name>
    <name type="common">Salmon louse</name>
    <name type="synonym">Caligus salmonis</name>
    <dbReference type="NCBI Taxonomy" id="72036"/>
    <lineage>
        <taxon>Eukaryota</taxon>
        <taxon>Metazoa</taxon>
        <taxon>Ecdysozoa</taxon>
        <taxon>Arthropoda</taxon>
        <taxon>Crustacea</taxon>
        <taxon>Multicrustacea</taxon>
        <taxon>Hexanauplia</taxon>
        <taxon>Copepoda</taxon>
        <taxon>Siphonostomatoida</taxon>
        <taxon>Caligidae</taxon>
        <taxon>Lepeophtheirus</taxon>
    </lineage>
</organism>
<dbReference type="OrthoDB" id="10252009at2759"/>
<name>A0A0K2U1I3_LEPSM</name>
<sequence length="76" mass="8756">MGCNTSRNKSTLAERIMEYERQSLSYLGSLEKEPATINPENYEHYISLTGFYNLIHAGFCGPYLSNPNYLLIVDFR</sequence>
<evidence type="ECO:0000313" key="1">
    <source>
        <dbReference type="EMBL" id="CDW32103.1"/>
    </source>
</evidence>
<accession>A0A0K2U1I3</accession>
<reference evidence="1" key="1">
    <citation type="submission" date="2014-05" db="EMBL/GenBank/DDBJ databases">
        <authorList>
            <person name="Chronopoulou M."/>
        </authorList>
    </citation>
    <scope>NUCLEOTIDE SEQUENCE</scope>
    <source>
        <tissue evidence="1">Whole organism</tissue>
    </source>
</reference>
<protein>
    <submittedName>
        <fullName evidence="1">Uncharacterized protein</fullName>
    </submittedName>
</protein>
<dbReference type="EMBL" id="HACA01014742">
    <property type="protein sequence ID" value="CDW32103.1"/>
    <property type="molecule type" value="Transcribed_RNA"/>
</dbReference>